<comment type="similarity">
    <text evidence="2 6">Belongs to the DP1 family.</text>
</comment>
<accession>A0A077ZUL4</accession>
<feature type="transmembrane region" description="Helical" evidence="7">
    <location>
        <begin position="87"/>
        <end position="114"/>
    </location>
</feature>
<evidence type="ECO:0000256" key="3">
    <source>
        <dbReference type="ARBA" id="ARBA00022692"/>
    </source>
</evidence>
<dbReference type="PANTHER" id="PTHR12300:SF161">
    <property type="entry name" value="RECEPTOR EXPRESSION-ENHANCING PROTEIN"/>
    <property type="match status" value="1"/>
</dbReference>
<evidence type="ECO:0000313" key="8">
    <source>
        <dbReference type="EMBL" id="CDW73577.1"/>
    </source>
</evidence>
<dbReference type="InParanoid" id="A0A077ZUL4"/>
<protein>
    <recommendedName>
        <fullName evidence="10">TB2 HVA22 family protein</fullName>
    </recommendedName>
</protein>
<evidence type="ECO:0000256" key="7">
    <source>
        <dbReference type="SAM" id="Phobius"/>
    </source>
</evidence>
<dbReference type="Pfam" id="PF03134">
    <property type="entry name" value="TB2_DP1_HVA22"/>
    <property type="match status" value="1"/>
</dbReference>
<dbReference type="InterPro" id="IPR004345">
    <property type="entry name" value="TB2_DP1_HVA22"/>
</dbReference>
<organism evidence="8 9">
    <name type="scientific">Stylonychia lemnae</name>
    <name type="common">Ciliate</name>
    <dbReference type="NCBI Taxonomy" id="5949"/>
    <lineage>
        <taxon>Eukaryota</taxon>
        <taxon>Sar</taxon>
        <taxon>Alveolata</taxon>
        <taxon>Ciliophora</taxon>
        <taxon>Intramacronucleata</taxon>
        <taxon>Spirotrichea</taxon>
        <taxon>Stichotrichia</taxon>
        <taxon>Sporadotrichida</taxon>
        <taxon>Oxytrichidae</taxon>
        <taxon>Stylonychinae</taxon>
        <taxon>Stylonychia</taxon>
    </lineage>
</organism>
<evidence type="ECO:0000256" key="6">
    <source>
        <dbReference type="RuleBase" id="RU362006"/>
    </source>
</evidence>
<reference evidence="8 9" key="1">
    <citation type="submission" date="2014-06" db="EMBL/GenBank/DDBJ databases">
        <authorList>
            <person name="Swart Estienne"/>
        </authorList>
    </citation>
    <scope>NUCLEOTIDE SEQUENCE [LARGE SCALE GENOMIC DNA]</scope>
    <source>
        <strain evidence="8 9">130c</strain>
    </source>
</reference>
<evidence type="ECO:0000256" key="4">
    <source>
        <dbReference type="ARBA" id="ARBA00022989"/>
    </source>
</evidence>
<keyword evidence="3 7" id="KW-0812">Transmembrane</keyword>
<dbReference type="OrthoDB" id="290016at2759"/>
<dbReference type="PANTHER" id="PTHR12300">
    <property type="entry name" value="HVA22-LIKE PROTEINS"/>
    <property type="match status" value="1"/>
</dbReference>
<evidence type="ECO:0000313" key="9">
    <source>
        <dbReference type="Proteomes" id="UP000039865"/>
    </source>
</evidence>
<keyword evidence="9" id="KW-1185">Reference proteome</keyword>
<gene>
    <name evidence="8" type="primary">Contig9178.g9820</name>
    <name evidence="8" type="ORF">STYLEM_2560</name>
</gene>
<dbReference type="OMA" id="FLYPAWM"/>
<dbReference type="EMBL" id="CCKQ01002485">
    <property type="protein sequence ID" value="CDW73577.1"/>
    <property type="molecule type" value="Genomic_DNA"/>
</dbReference>
<dbReference type="Proteomes" id="UP000039865">
    <property type="component" value="Unassembled WGS sequence"/>
</dbReference>
<sequence>MEKVIQLTKPLDKYGDNVPQLVELSKKTKLPTGVLLSAIVLVSSILILVFFGGMILSVVFTVVYPSIQSIKAIESDGENDDKEWLTYWTIFGLFHMVDEFGGFVLSFLPFYFYIRLAFFLFLMLPQTKGALTIYKYIVGPILKQHKASIQAFIDEVKGSAGDITSAARQQAMKELNNPANLMKAAQYAKDAQDQINKAGGEAAYSQQ</sequence>
<evidence type="ECO:0000256" key="5">
    <source>
        <dbReference type="ARBA" id="ARBA00023136"/>
    </source>
</evidence>
<evidence type="ECO:0008006" key="10">
    <source>
        <dbReference type="Google" id="ProtNLM"/>
    </source>
</evidence>
<evidence type="ECO:0000256" key="1">
    <source>
        <dbReference type="ARBA" id="ARBA00004141"/>
    </source>
</evidence>
<comment type="subcellular location">
    <subcellularLocation>
        <location evidence="1 6">Membrane</location>
        <topology evidence="1 6">Multi-pass membrane protein</topology>
    </subcellularLocation>
</comment>
<keyword evidence="4 7" id="KW-1133">Transmembrane helix</keyword>
<feature type="transmembrane region" description="Helical" evidence="7">
    <location>
        <begin position="34"/>
        <end position="67"/>
    </location>
</feature>
<keyword evidence="5 7" id="KW-0472">Membrane</keyword>
<name>A0A077ZUL4_STYLE</name>
<dbReference type="AlphaFoldDB" id="A0A077ZUL4"/>
<evidence type="ECO:0000256" key="2">
    <source>
        <dbReference type="ARBA" id="ARBA00008573"/>
    </source>
</evidence>
<proteinExistence type="inferred from homology"/>
<dbReference type="GO" id="GO:0016020">
    <property type="term" value="C:membrane"/>
    <property type="evidence" value="ECO:0007669"/>
    <property type="project" value="UniProtKB-SubCell"/>
</dbReference>